<keyword evidence="3" id="KW-1185">Reference proteome</keyword>
<evidence type="ECO:0000313" key="2">
    <source>
        <dbReference type="EMBL" id="KAK7485785.1"/>
    </source>
</evidence>
<feature type="region of interest" description="Disordered" evidence="1">
    <location>
        <begin position="217"/>
        <end position="301"/>
    </location>
</feature>
<dbReference type="Proteomes" id="UP001519460">
    <property type="component" value="Unassembled WGS sequence"/>
</dbReference>
<name>A0ABD0KFL9_9CAEN</name>
<reference evidence="2 3" key="1">
    <citation type="journal article" date="2023" name="Sci. Data">
        <title>Genome assembly of the Korean intertidal mud-creeper Batillaria attramentaria.</title>
        <authorList>
            <person name="Patra A.K."/>
            <person name="Ho P.T."/>
            <person name="Jun S."/>
            <person name="Lee S.J."/>
            <person name="Kim Y."/>
            <person name="Won Y.J."/>
        </authorList>
    </citation>
    <scope>NUCLEOTIDE SEQUENCE [LARGE SCALE GENOMIC DNA]</scope>
    <source>
        <strain evidence="2">Wonlab-2016</strain>
    </source>
</reference>
<dbReference type="AlphaFoldDB" id="A0ABD0KFL9"/>
<dbReference type="EMBL" id="JACVVK020000189">
    <property type="protein sequence ID" value="KAK7485785.1"/>
    <property type="molecule type" value="Genomic_DNA"/>
</dbReference>
<evidence type="ECO:0000313" key="3">
    <source>
        <dbReference type="Proteomes" id="UP001519460"/>
    </source>
</evidence>
<organism evidence="2 3">
    <name type="scientific">Batillaria attramentaria</name>
    <dbReference type="NCBI Taxonomy" id="370345"/>
    <lineage>
        <taxon>Eukaryota</taxon>
        <taxon>Metazoa</taxon>
        <taxon>Spiralia</taxon>
        <taxon>Lophotrochozoa</taxon>
        <taxon>Mollusca</taxon>
        <taxon>Gastropoda</taxon>
        <taxon>Caenogastropoda</taxon>
        <taxon>Sorbeoconcha</taxon>
        <taxon>Cerithioidea</taxon>
        <taxon>Batillariidae</taxon>
        <taxon>Batillaria</taxon>
    </lineage>
</organism>
<evidence type="ECO:0000256" key="1">
    <source>
        <dbReference type="SAM" id="MobiDB-lite"/>
    </source>
</evidence>
<accession>A0ABD0KFL9</accession>
<gene>
    <name evidence="2" type="ORF">BaRGS_00022966</name>
</gene>
<sequence>MDTVNSAVQQKSSPSAIVAKGVKNGISSCSGHAPVAVFHLTDVINPLTVLKTHWPQCASRFSGPVPCFFSACTSFQWTLLQKFQPAKSLNRSSLLHVSKGGKPQRGSKLPTAAEYEYFVDSSDPKNPRQPFLSIMMPIGKDLGLYGSYFCQIISTSCSSPELVYEITVNKTFVENSEETSKNSFSAKSGEIRQSHRYLSITELVDDVLEKAERRRQGLERAAEENADNDAEREYRDFDIRRMPEAGEGEGVPEAGEEVDHVVGQNRGEPNQEREAVPLMEAGRPNGGEEQEPTGEDRLNPRDVREIRERIRNNPDKNFLQNLGTQNENVKNVVADERKRLVCRSDDVVILFNSTGELIHWFFIQKDKMEPEEQKLLSKLRWCRRAKENNDAATETLRQFMRHVRDALDADVRE</sequence>
<comment type="caution">
    <text evidence="2">The sequence shown here is derived from an EMBL/GenBank/DDBJ whole genome shotgun (WGS) entry which is preliminary data.</text>
</comment>
<protein>
    <submittedName>
        <fullName evidence="2">Uncharacterized protein</fullName>
    </submittedName>
</protein>
<proteinExistence type="predicted"/>
<feature type="compositionally biased region" description="Basic and acidic residues" evidence="1">
    <location>
        <begin position="217"/>
        <end position="244"/>
    </location>
</feature>